<name>A0ABP0X978_9BRYO</name>
<sequence length="237" mass="25407">MVEVVSGRRTTGSLYRPPFSLPTPNPVSKSTVGMMGRGSQRGKRPLTSSWEGKIFLEVPGRGIGREGKPLPLSGSKLHAVPAPMSAAKQTVSSREPSLLLALNFSPAPSVSTGLIPKTSTATLSSPDEEWGKTLALSQMCATAPAAVRSSLSEPKHIGYQDRFVHLQAFLKKCDDDEQEDLLQDNFNLSLQSLSAAARNGYAVELETPAMGLSFEGKEMSRVKLLNLVSQEPISKGN</sequence>
<protein>
    <submittedName>
        <fullName evidence="2">Uncharacterized protein</fullName>
    </submittedName>
</protein>
<evidence type="ECO:0000313" key="3">
    <source>
        <dbReference type="Proteomes" id="UP001497444"/>
    </source>
</evidence>
<accession>A0ABP0X978</accession>
<dbReference type="PANTHER" id="PTHR34555">
    <property type="entry name" value="INTEGRAL MEMBRANE HEMOLYSIN-III-LIKE PROTEIN"/>
    <property type="match status" value="1"/>
</dbReference>
<dbReference type="EMBL" id="OZ020101">
    <property type="protein sequence ID" value="CAK9275099.1"/>
    <property type="molecule type" value="Genomic_DNA"/>
</dbReference>
<evidence type="ECO:0000313" key="2">
    <source>
        <dbReference type="EMBL" id="CAK9275099.1"/>
    </source>
</evidence>
<dbReference type="PANTHER" id="PTHR34555:SF1">
    <property type="entry name" value="INTEGRAL MEMBRANE HEMOLYSIN-III-LIKE PROTEIN"/>
    <property type="match status" value="1"/>
</dbReference>
<dbReference type="Proteomes" id="UP001497444">
    <property type="component" value="Chromosome 6"/>
</dbReference>
<reference evidence="2" key="1">
    <citation type="submission" date="2024-02" db="EMBL/GenBank/DDBJ databases">
        <authorList>
            <consortium name="ELIXIR-Norway"/>
            <consortium name="Elixir Norway"/>
        </authorList>
    </citation>
    <scope>NUCLEOTIDE SEQUENCE</scope>
</reference>
<feature type="region of interest" description="Disordered" evidence="1">
    <location>
        <begin position="15"/>
        <end position="46"/>
    </location>
</feature>
<gene>
    <name evidence="2" type="ORF">CSSPJE1EN1_LOCUS20577</name>
</gene>
<keyword evidence="3" id="KW-1185">Reference proteome</keyword>
<proteinExistence type="predicted"/>
<evidence type="ECO:0000256" key="1">
    <source>
        <dbReference type="SAM" id="MobiDB-lite"/>
    </source>
</evidence>
<organism evidence="2 3">
    <name type="scientific">Sphagnum jensenii</name>
    <dbReference type="NCBI Taxonomy" id="128206"/>
    <lineage>
        <taxon>Eukaryota</taxon>
        <taxon>Viridiplantae</taxon>
        <taxon>Streptophyta</taxon>
        <taxon>Embryophyta</taxon>
        <taxon>Bryophyta</taxon>
        <taxon>Sphagnophytina</taxon>
        <taxon>Sphagnopsida</taxon>
        <taxon>Sphagnales</taxon>
        <taxon>Sphagnaceae</taxon>
        <taxon>Sphagnum</taxon>
    </lineage>
</organism>